<proteinExistence type="predicted"/>
<evidence type="ECO:0000256" key="2">
    <source>
        <dbReference type="SAM" id="MobiDB-lite"/>
    </source>
</evidence>
<organism evidence="5 6">
    <name type="scientific">Castilleja foliolosa</name>
    <dbReference type="NCBI Taxonomy" id="1961234"/>
    <lineage>
        <taxon>Eukaryota</taxon>
        <taxon>Viridiplantae</taxon>
        <taxon>Streptophyta</taxon>
        <taxon>Embryophyta</taxon>
        <taxon>Tracheophyta</taxon>
        <taxon>Spermatophyta</taxon>
        <taxon>Magnoliopsida</taxon>
        <taxon>eudicotyledons</taxon>
        <taxon>Gunneridae</taxon>
        <taxon>Pentapetalae</taxon>
        <taxon>asterids</taxon>
        <taxon>lamiids</taxon>
        <taxon>Lamiales</taxon>
        <taxon>Orobanchaceae</taxon>
        <taxon>Pedicularideae</taxon>
        <taxon>Castillejinae</taxon>
        <taxon>Castilleja</taxon>
    </lineage>
</organism>
<dbReference type="PROSITE" id="PS50157">
    <property type="entry name" value="ZINC_FINGER_C2H2_2"/>
    <property type="match status" value="1"/>
</dbReference>
<dbReference type="InterPro" id="IPR013087">
    <property type="entry name" value="Znf_C2H2_type"/>
</dbReference>
<evidence type="ECO:0000259" key="4">
    <source>
        <dbReference type="PROSITE" id="PS50157"/>
    </source>
</evidence>
<gene>
    <name evidence="5" type="ORF">CASFOL_009827</name>
</gene>
<feature type="compositionally biased region" description="Acidic residues" evidence="2">
    <location>
        <begin position="287"/>
        <end position="297"/>
    </location>
</feature>
<feature type="domain" description="C2H2-type" evidence="4">
    <location>
        <begin position="176"/>
        <end position="198"/>
    </location>
</feature>
<dbReference type="SUPFAM" id="SSF57667">
    <property type="entry name" value="beta-beta-alpha zinc fingers"/>
    <property type="match status" value="1"/>
</dbReference>
<keyword evidence="6" id="KW-1185">Reference proteome</keyword>
<evidence type="ECO:0000256" key="1">
    <source>
        <dbReference type="PROSITE-ProRule" id="PRU00042"/>
    </source>
</evidence>
<evidence type="ECO:0000256" key="3">
    <source>
        <dbReference type="SAM" id="SignalP"/>
    </source>
</evidence>
<dbReference type="PANTHER" id="PTHR47591">
    <property type="entry name" value="ZINC FINGER PROTEIN ZAT2-RELATED"/>
    <property type="match status" value="1"/>
</dbReference>
<feature type="compositionally biased region" description="Low complexity" evidence="2">
    <location>
        <begin position="254"/>
        <end position="266"/>
    </location>
</feature>
<feature type="signal peptide" evidence="3">
    <location>
        <begin position="1"/>
        <end position="21"/>
    </location>
</feature>
<keyword evidence="1" id="KW-0862">Zinc</keyword>
<feature type="compositionally biased region" description="Pro residues" evidence="2">
    <location>
        <begin position="37"/>
        <end position="48"/>
    </location>
</feature>
<comment type="caution">
    <text evidence="5">The sequence shown here is derived from an EMBL/GenBank/DDBJ whole genome shotgun (WGS) entry which is preliminary data.</text>
</comment>
<protein>
    <recommendedName>
        <fullName evidence="4">C2H2-type domain-containing protein</fullName>
    </recommendedName>
</protein>
<feature type="region of interest" description="Disordered" evidence="2">
    <location>
        <begin position="139"/>
        <end position="175"/>
    </location>
</feature>
<name>A0ABD3DSN8_9LAMI</name>
<feature type="region of interest" description="Disordered" evidence="2">
    <location>
        <begin position="223"/>
        <end position="315"/>
    </location>
</feature>
<dbReference type="InterPro" id="IPR036236">
    <property type="entry name" value="Znf_C2H2_sf"/>
</dbReference>
<dbReference type="GO" id="GO:0008270">
    <property type="term" value="F:zinc ion binding"/>
    <property type="evidence" value="ECO:0007669"/>
    <property type="project" value="UniProtKB-KW"/>
</dbReference>
<evidence type="ECO:0000313" key="6">
    <source>
        <dbReference type="Proteomes" id="UP001632038"/>
    </source>
</evidence>
<keyword evidence="1" id="KW-0479">Metal-binding</keyword>
<dbReference type="EMBL" id="JAVIJP010000013">
    <property type="protein sequence ID" value="KAL3644647.1"/>
    <property type="molecule type" value="Genomic_DNA"/>
</dbReference>
<keyword evidence="1" id="KW-0863">Zinc-finger</keyword>
<feature type="region of interest" description="Disordered" evidence="2">
    <location>
        <begin position="70"/>
        <end position="97"/>
    </location>
</feature>
<accession>A0ABD3DSN8</accession>
<dbReference type="SMART" id="SM00355">
    <property type="entry name" value="ZnF_C2H2"/>
    <property type="match status" value="1"/>
</dbReference>
<keyword evidence="3" id="KW-0732">Signal</keyword>
<feature type="region of interest" description="Disordered" evidence="2">
    <location>
        <begin position="21"/>
        <end position="48"/>
    </location>
</feature>
<feature type="compositionally biased region" description="Gly residues" evidence="2">
    <location>
        <begin position="155"/>
        <end position="166"/>
    </location>
</feature>
<dbReference type="AlphaFoldDB" id="A0ABD3DSN8"/>
<feature type="compositionally biased region" description="Pro residues" evidence="2">
    <location>
        <begin position="267"/>
        <end position="282"/>
    </location>
</feature>
<feature type="chain" id="PRO_5044849681" description="C2H2-type domain-containing protein" evidence="3">
    <location>
        <begin position="22"/>
        <end position="315"/>
    </location>
</feature>
<feature type="compositionally biased region" description="Pro residues" evidence="2">
    <location>
        <begin position="233"/>
        <end position="253"/>
    </location>
</feature>
<dbReference type="PROSITE" id="PS00028">
    <property type="entry name" value="ZINC_FINGER_C2H2_1"/>
    <property type="match status" value="1"/>
</dbReference>
<dbReference type="PANTHER" id="PTHR47591:SF1">
    <property type="entry name" value="ZINC FINGER PROTEIN ZAT2-RELATED"/>
    <property type="match status" value="1"/>
</dbReference>
<evidence type="ECO:0000313" key="5">
    <source>
        <dbReference type="EMBL" id="KAL3644647.1"/>
    </source>
</evidence>
<sequence length="315" mass="31862">MKHTITLIIILTTILVTPMDQQPPPPIRPTPLHRAITPPPPPPSRPPTPPILGLTGRLSAFAPYTRARLQTTTAPSTQPRPPFHEGGSSSTIQRPPTGFGTGYHWFPPSFLGAQALMAGGGGTGCGGGVAVATALGFGGGSPASRKRGLEKSGASGPGESPGKGGAPPGPADRERVNCSICNKEFGSSKALFGHMRSHPDRGWKGAHPPPRFRASEDFADLGPLFQPLAPADQPDPVPAPAHTPAQAIPPPAPALVVPATAHTPAQAFPPPAPAQVPAPPAPAATEGGEEGAADVAEEGAAAGGAGGRFIPDLNN</sequence>
<reference evidence="6" key="1">
    <citation type="journal article" date="2024" name="IScience">
        <title>Strigolactones Initiate the Formation of Haustorium-like Structures in Castilleja.</title>
        <authorList>
            <person name="Buerger M."/>
            <person name="Peterson D."/>
            <person name="Chory J."/>
        </authorList>
    </citation>
    <scope>NUCLEOTIDE SEQUENCE [LARGE SCALE GENOMIC DNA]</scope>
</reference>
<dbReference type="Proteomes" id="UP001632038">
    <property type="component" value="Unassembled WGS sequence"/>
</dbReference>
<dbReference type="Pfam" id="PF13912">
    <property type="entry name" value="zf-C2H2_6"/>
    <property type="match status" value="1"/>
</dbReference>